<gene>
    <name evidence="2" type="ORF">QP177_07120</name>
</gene>
<feature type="non-terminal residue" evidence="2">
    <location>
        <position position="93"/>
    </location>
</feature>
<evidence type="ECO:0000313" key="3">
    <source>
        <dbReference type="Proteomes" id="UP001240561"/>
    </source>
</evidence>
<sequence length="93" mass="10463">TASMLEWTNYKGNLKPIATILAVLLLAGLVLLPFSPQTASFLVAAYWLALLLFCAWLFWLDRNTDNFTLLMLLAAFMVCQTAYAMTDSLKLLR</sequence>
<protein>
    <submittedName>
        <fullName evidence="2">Uncharacterized protein</fullName>
    </submittedName>
</protein>
<feature type="transmembrane region" description="Helical" evidence="1">
    <location>
        <begin position="14"/>
        <end position="34"/>
    </location>
</feature>
<dbReference type="EMBL" id="JASOGJ010000084">
    <property type="protein sequence ID" value="MDK6696317.1"/>
    <property type="molecule type" value="Genomic_DNA"/>
</dbReference>
<organism evidence="2 3">
    <name type="scientific">Gardnerella vaginalis</name>
    <dbReference type="NCBI Taxonomy" id="2702"/>
    <lineage>
        <taxon>Bacteria</taxon>
        <taxon>Bacillati</taxon>
        <taxon>Actinomycetota</taxon>
        <taxon>Actinomycetes</taxon>
        <taxon>Bifidobacteriales</taxon>
        <taxon>Bifidobacteriaceae</taxon>
        <taxon>Gardnerella</taxon>
    </lineage>
</organism>
<feature type="transmembrane region" description="Helical" evidence="1">
    <location>
        <begin position="41"/>
        <end position="60"/>
    </location>
</feature>
<dbReference type="AlphaFoldDB" id="A0ABD4ZC22"/>
<comment type="caution">
    <text evidence="2">The sequence shown here is derived from an EMBL/GenBank/DDBJ whole genome shotgun (WGS) entry which is preliminary data.</text>
</comment>
<evidence type="ECO:0000256" key="1">
    <source>
        <dbReference type="SAM" id="Phobius"/>
    </source>
</evidence>
<evidence type="ECO:0000313" key="2">
    <source>
        <dbReference type="EMBL" id="MDK6696317.1"/>
    </source>
</evidence>
<keyword evidence="1" id="KW-0812">Transmembrane</keyword>
<name>A0ABD4ZC22_GARVA</name>
<keyword evidence="1" id="KW-1133">Transmembrane helix</keyword>
<feature type="transmembrane region" description="Helical" evidence="1">
    <location>
        <begin position="66"/>
        <end position="85"/>
    </location>
</feature>
<reference evidence="2 3" key="1">
    <citation type="submission" date="2023-05" db="EMBL/GenBank/DDBJ databases">
        <title>Cataloging the Phylogenetic Diversity of Human Bladder Bacteria.</title>
        <authorList>
            <person name="Du J."/>
        </authorList>
    </citation>
    <scope>NUCLEOTIDE SEQUENCE [LARGE SCALE GENOMIC DNA]</scope>
    <source>
        <strain evidence="2 3">UMB9230</strain>
    </source>
</reference>
<keyword evidence="1" id="KW-0472">Membrane</keyword>
<feature type="non-terminal residue" evidence="2">
    <location>
        <position position="1"/>
    </location>
</feature>
<accession>A0ABD4ZC22</accession>
<proteinExistence type="predicted"/>
<dbReference type="Proteomes" id="UP001240561">
    <property type="component" value="Unassembled WGS sequence"/>
</dbReference>